<dbReference type="KEGG" id="red:roselon_01308"/>
<evidence type="ECO:0000313" key="3">
    <source>
        <dbReference type="Proteomes" id="UP000019593"/>
    </source>
</evidence>
<protein>
    <submittedName>
        <fullName evidence="2">Uncharacterized protein</fullName>
    </submittedName>
</protein>
<dbReference type="AlphaFoldDB" id="W8S4H0"/>
<name>W8S4H0_9RHOB</name>
<feature type="compositionally biased region" description="Basic and acidic residues" evidence="1">
    <location>
        <begin position="189"/>
        <end position="198"/>
    </location>
</feature>
<feature type="region of interest" description="Disordered" evidence="1">
    <location>
        <begin position="302"/>
        <end position="334"/>
    </location>
</feature>
<dbReference type="HOGENOM" id="CLU_514695_0_0_5"/>
<organism evidence="2 3">
    <name type="scientific">Roseicyclus elongatus DSM 19469</name>
    <dbReference type="NCBI Taxonomy" id="1294273"/>
    <lineage>
        <taxon>Bacteria</taxon>
        <taxon>Pseudomonadati</taxon>
        <taxon>Pseudomonadota</taxon>
        <taxon>Alphaproteobacteria</taxon>
        <taxon>Rhodobacterales</taxon>
        <taxon>Roseobacteraceae</taxon>
        <taxon>Roseicyclus</taxon>
    </lineage>
</organism>
<feature type="region of interest" description="Disordered" evidence="1">
    <location>
        <begin position="187"/>
        <end position="215"/>
    </location>
</feature>
<sequence length="529" mass="56627">MQGCRDLLCDGCLQGWAPRPGPNPAPVPTGTPAETGPAVDGWIDAPPKGPASSGAVGSWRGGAAAIAGATPWAGGLGRSGPRIWIAGVWAMSAFPAARCAAGPRPVSVLASAVPEAGAPLAMPGRAVADLGGARRRPCPRRKLRPCRRAPSKTDQRRSCRPGSAAMLRGARRDLRLVWAPVQSAMRMTRSRDAPDRCARPPARSRFRPGRGLAGAPEPAAACRAAGRAGAARVWPIALPACPPVQTGPFQPAAWGGSQARGQGWRGHCRQPAGGEVPSPAPVEKASRRVPWAPAATRCWAASQRGWSPGRRPRPTPRLSPWRRAGLARSPLGRAPPRALARLHPAQAQRHARGLPECPQRGRWSAPAVSCGRRGPTPPARRPLRPVTCRHGRLVKRCRRPVVRRAPCPPQPPCRGPPYGTAGSCRASRPPSRVRHGGGPAQEQGRSARTGPKRCRVRRRVLDRSPRVLVLGAGWQFGARPRHPCRPCRPPVWGRGHKPARRMRFGPWMQRSAPPHGQTAGRRPPQRPRR</sequence>
<accession>W8S4H0</accession>
<feature type="region of interest" description="Disordered" evidence="1">
    <location>
        <begin position="350"/>
        <end position="384"/>
    </location>
</feature>
<gene>
    <name evidence="2" type="ORF">roselon_01308</name>
</gene>
<dbReference type="EMBL" id="CP004372">
    <property type="protein sequence ID" value="AHM03696.1"/>
    <property type="molecule type" value="Genomic_DNA"/>
</dbReference>
<feature type="region of interest" description="Disordered" evidence="1">
    <location>
        <begin position="409"/>
        <end position="455"/>
    </location>
</feature>
<dbReference type="Proteomes" id="UP000019593">
    <property type="component" value="Chromosome"/>
</dbReference>
<evidence type="ECO:0000313" key="2">
    <source>
        <dbReference type="EMBL" id="AHM03696.1"/>
    </source>
</evidence>
<feature type="region of interest" description="Disordered" evidence="1">
    <location>
        <begin position="252"/>
        <end position="287"/>
    </location>
</feature>
<evidence type="ECO:0000256" key="1">
    <source>
        <dbReference type="SAM" id="MobiDB-lite"/>
    </source>
</evidence>
<dbReference type="STRING" id="1294273.roselon_01308"/>
<feature type="region of interest" description="Disordered" evidence="1">
    <location>
        <begin position="505"/>
        <end position="529"/>
    </location>
</feature>
<feature type="region of interest" description="Disordered" evidence="1">
    <location>
        <begin position="131"/>
        <end position="162"/>
    </location>
</feature>
<feature type="compositionally biased region" description="Basic residues" evidence="1">
    <location>
        <begin position="133"/>
        <end position="150"/>
    </location>
</feature>
<proteinExistence type="predicted"/>
<reference evidence="2 3" key="1">
    <citation type="submission" date="2013-03" db="EMBL/GenBank/DDBJ databases">
        <authorList>
            <person name="Fiebig A."/>
            <person name="Goeker M."/>
            <person name="Klenk H.-P.P."/>
        </authorList>
    </citation>
    <scope>NUCLEOTIDE SEQUENCE [LARGE SCALE GENOMIC DNA]</scope>
    <source>
        <strain evidence="3">DSM 19469</strain>
    </source>
</reference>
<keyword evidence="3" id="KW-1185">Reference proteome</keyword>